<protein>
    <submittedName>
        <fullName evidence="1">Uncharacterized protein</fullName>
    </submittedName>
</protein>
<reference evidence="1 2" key="1">
    <citation type="journal article" date="2017" name="Curr. Biol.">
        <title>The Evolution of Venom by Co-option of Single-Copy Genes.</title>
        <authorList>
            <person name="Martinson E.O."/>
            <person name="Mrinalini"/>
            <person name="Kelkar Y.D."/>
            <person name="Chang C.H."/>
            <person name="Werren J.H."/>
        </authorList>
    </citation>
    <scope>NUCLEOTIDE SEQUENCE [LARGE SCALE GENOMIC DNA]</scope>
    <source>
        <strain evidence="1 2">Alberta</strain>
        <tissue evidence="1">Whole body</tissue>
    </source>
</reference>
<evidence type="ECO:0000313" key="1">
    <source>
        <dbReference type="EMBL" id="OXU19322.1"/>
    </source>
</evidence>
<keyword evidence="2" id="KW-1185">Reference proteome</keyword>
<dbReference type="EMBL" id="NNAY01003499">
    <property type="protein sequence ID" value="OXU19322.1"/>
    <property type="molecule type" value="Genomic_DNA"/>
</dbReference>
<organism evidence="1 2">
    <name type="scientific">Trichomalopsis sarcophagae</name>
    <dbReference type="NCBI Taxonomy" id="543379"/>
    <lineage>
        <taxon>Eukaryota</taxon>
        <taxon>Metazoa</taxon>
        <taxon>Ecdysozoa</taxon>
        <taxon>Arthropoda</taxon>
        <taxon>Hexapoda</taxon>
        <taxon>Insecta</taxon>
        <taxon>Pterygota</taxon>
        <taxon>Neoptera</taxon>
        <taxon>Endopterygota</taxon>
        <taxon>Hymenoptera</taxon>
        <taxon>Apocrita</taxon>
        <taxon>Proctotrupomorpha</taxon>
        <taxon>Chalcidoidea</taxon>
        <taxon>Pteromalidae</taxon>
        <taxon>Pteromalinae</taxon>
        <taxon>Trichomalopsis</taxon>
    </lineage>
</organism>
<dbReference type="Proteomes" id="UP000215335">
    <property type="component" value="Unassembled WGS sequence"/>
</dbReference>
<gene>
    <name evidence="1" type="ORF">TSAR_003934</name>
</gene>
<name>A0A232ELY6_9HYME</name>
<proteinExistence type="predicted"/>
<comment type="caution">
    <text evidence="1">The sequence shown here is derived from an EMBL/GenBank/DDBJ whole genome shotgun (WGS) entry which is preliminary data.</text>
</comment>
<evidence type="ECO:0000313" key="2">
    <source>
        <dbReference type="Proteomes" id="UP000215335"/>
    </source>
</evidence>
<dbReference type="AlphaFoldDB" id="A0A232ELY6"/>
<sequence>MGHKYSVMSTDLFITKHQRSFASPTLQLRSTWQHQHDADDATFHRSTDAVVEYQLFKLQV</sequence>
<accession>A0A232ELY6</accession>